<dbReference type="PROSITE" id="PS51186">
    <property type="entry name" value="GNAT"/>
    <property type="match status" value="1"/>
</dbReference>
<gene>
    <name evidence="2" type="ORF">GH741_03360</name>
</gene>
<dbReference type="Gene3D" id="3.40.630.30">
    <property type="match status" value="1"/>
</dbReference>
<dbReference type="SUPFAM" id="SSF55729">
    <property type="entry name" value="Acyl-CoA N-acyltransferases (Nat)"/>
    <property type="match status" value="1"/>
</dbReference>
<dbReference type="OrthoDB" id="9811121at2"/>
<evidence type="ECO:0000313" key="3">
    <source>
        <dbReference type="Proteomes" id="UP000799092"/>
    </source>
</evidence>
<sequence>MNSLKNDANEIIVRNSRVEDADRIAEIARLTFDPPEIAFTKEHYLSEINIFPKGQVCVEYKGEIIGSCSSLIVNMDDYPKQHSLSQIADDGYIRNHNPNGKNLYGIDVIVHPDYQGMKVGKKLYEARRQLCQELNLESIVFGGRMPNFHQYAERMTAEEYVEKVIKEELYDPVLTFQLKRGFSFKYLMPGYLPTDPASMYTATFMEWKNKGYKS</sequence>
<dbReference type="Proteomes" id="UP000799092">
    <property type="component" value="Unassembled WGS sequence"/>
</dbReference>
<keyword evidence="3" id="KW-1185">Reference proteome</keyword>
<dbReference type="InterPro" id="IPR000182">
    <property type="entry name" value="GNAT_dom"/>
</dbReference>
<dbReference type="InterPro" id="IPR016181">
    <property type="entry name" value="Acyl_CoA_acyltransferase"/>
</dbReference>
<proteinExistence type="predicted"/>
<dbReference type="GO" id="GO:0016747">
    <property type="term" value="F:acyltransferase activity, transferring groups other than amino-acyl groups"/>
    <property type="evidence" value="ECO:0007669"/>
    <property type="project" value="InterPro"/>
</dbReference>
<reference evidence="2" key="1">
    <citation type="submission" date="2019-11" db="EMBL/GenBank/DDBJ databases">
        <authorList>
            <person name="Li J."/>
        </authorList>
    </citation>
    <scope>NUCLEOTIDE SEQUENCE</scope>
    <source>
        <strain evidence="2">B6B</strain>
    </source>
</reference>
<name>A0A6A8DCV2_9BACI</name>
<keyword evidence="2" id="KW-0808">Transferase</keyword>
<organism evidence="2 3">
    <name type="scientific">Aquibacillus halophilus</name>
    <dbReference type="NCBI Taxonomy" id="930132"/>
    <lineage>
        <taxon>Bacteria</taxon>
        <taxon>Bacillati</taxon>
        <taxon>Bacillota</taxon>
        <taxon>Bacilli</taxon>
        <taxon>Bacillales</taxon>
        <taxon>Bacillaceae</taxon>
        <taxon>Aquibacillus</taxon>
    </lineage>
</organism>
<dbReference type="Pfam" id="PF00583">
    <property type="entry name" value="Acetyltransf_1"/>
    <property type="match status" value="1"/>
</dbReference>
<feature type="domain" description="N-acetyltransferase" evidence="1">
    <location>
        <begin position="11"/>
        <end position="210"/>
    </location>
</feature>
<evidence type="ECO:0000313" key="2">
    <source>
        <dbReference type="EMBL" id="MRH41709.1"/>
    </source>
</evidence>
<dbReference type="EMBL" id="WJNG01000002">
    <property type="protein sequence ID" value="MRH41709.1"/>
    <property type="molecule type" value="Genomic_DNA"/>
</dbReference>
<protein>
    <submittedName>
        <fullName evidence="2">GNAT family N-acetyltransferase</fullName>
    </submittedName>
</protein>
<dbReference type="RefSeq" id="WP_153735338.1">
    <property type="nucleotide sequence ID" value="NZ_WJNG01000002.1"/>
</dbReference>
<dbReference type="CDD" id="cd04301">
    <property type="entry name" value="NAT_SF"/>
    <property type="match status" value="1"/>
</dbReference>
<accession>A0A6A8DCV2</accession>
<comment type="caution">
    <text evidence="2">The sequence shown here is derived from an EMBL/GenBank/DDBJ whole genome shotgun (WGS) entry which is preliminary data.</text>
</comment>
<dbReference type="AlphaFoldDB" id="A0A6A8DCV2"/>
<evidence type="ECO:0000259" key="1">
    <source>
        <dbReference type="PROSITE" id="PS51186"/>
    </source>
</evidence>